<accession>A0ABV1A923</accession>
<evidence type="ECO:0000313" key="3">
    <source>
        <dbReference type="Proteomes" id="UP001469553"/>
    </source>
</evidence>
<name>A0ABV1A923_9TELE</name>
<proteinExistence type="predicted"/>
<comment type="caution">
    <text evidence="2">The sequence shown here is derived from an EMBL/GenBank/DDBJ whole genome shotgun (WGS) entry which is preliminary data.</text>
</comment>
<reference evidence="2 3" key="1">
    <citation type="submission" date="2021-06" db="EMBL/GenBank/DDBJ databases">
        <authorList>
            <person name="Palmer J.M."/>
        </authorList>
    </citation>
    <scope>NUCLEOTIDE SEQUENCE [LARGE SCALE GENOMIC DNA]</scope>
    <source>
        <strain evidence="2 3">AS_MEX2019</strain>
        <tissue evidence="2">Muscle</tissue>
    </source>
</reference>
<keyword evidence="3" id="KW-1185">Reference proteome</keyword>
<organism evidence="2 3">
    <name type="scientific">Ameca splendens</name>
    <dbReference type="NCBI Taxonomy" id="208324"/>
    <lineage>
        <taxon>Eukaryota</taxon>
        <taxon>Metazoa</taxon>
        <taxon>Chordata</taxon>
        <taxon>Craniata</taxon>
        <taxon>Vertebrata</taxon>
        <taxon>Euteleostomi</taxon>
        <taxon>Actinopterygii</taxon>
        <taxon>Neopterygii</taxon>
        <taxon>Teleostei</taxon>
        <taxon>Neoteleostei</taxon>
        <taxon>Acanthomorphata</taxon>
        <taxon>Ovalentaria</taxon>
        <taxon>Atherinomorphae</taxon>
        <taxon>Cyprinodontiformes</taxon>
        <taxon>Goodeidae</taxon>
        <taxon>Ameca</taxon>
    </lineage>
</organism>
<evidence type="ECO:0000256" key="1">
    <source>
        <dbReference type="SAM" id="MobiDB-lite"/>
    </source>
</evidence>
<evidence type="ECO:0000313" key="2">
    <source>
        <dbReference type="EMBL" id="MEQ2314890.1"/>
    </source>
</evidence>
<sequence length="78" mass="8649">MRKTSVVNKLLPLTGNMTTTGKLSAETTTGRVGGACLNVNKRQRKEKGGEKEEKTGRNKRRQPTEEDRYVALTNNNSV</sequence>
<feature type="region of interest" description="Disordered" evidence="1">
    <location>
        <begin position="15"/>
        <end position="78"/>
    </location>
</feature>
<dbReference type="EMBL" id="JAHRIP010085851">
    <property type="protein sequence ID" value="MEQ2314890.1"/>
    <property type="molecule type" value="Genomic_DNA"/>
</dbReference>
<feature type="compositionally biased region" description="Polar residues" evidence="1">
    <location>
        <begin position="15"/>
        <end position="30"/>
    </location>
</feature>
<dbReference type="Proteomes" id="UP001469553">
    <property type="component" value="Unassembled WGS sequence"/>
</dbReference>
<gene>
    <name evidence="2" type="ORF">AMECASPLE_016581</name>
</gene>
<protein>
    <submittedName>
        <fullName evidence="2">Uncharacterized protein</fullName>
    </submittedName>
</protein>
<feature type="compositionally biased region" description="Basic and acidic residues" evidence="1">
    <location>
        <begin position="46"/>
        <end position="69"/>
    </location>
</feature>